<organism evidence="2 3">
    <name type="scientific">Pseudonocardia hierapolitana</name>
    <dbReference type="NCBI Taxonomy" id="1128676"/>
    <lineage>
        <taxon>Bacteria</taxon>
        <taxon>Bacillati</taxon>
        <taxon>Actinomycetota</taxon>
        <taxon>Actinomycetes</taxon>
        <taxon>Pseudonocardiales</taxon>
        <taxon>Pseudonocardiaceae</taxon>
        <taxon>Pseudonocardia</taxon>
    </lineage>
</organism>
<feature type="domain" description="Amidase" evidence="1">
    <location>
        <begin position="14"/>
        <end position="416"/>
    </location>
</feature>
<dbReference type="InterPro" id="IPR036928">
    <property type="entry name" value="AS_sf"/>
</dbReference>
<reference evidence="2 3" key="1">
    <citation type="submission" date="2019-06" db="EMBL/GenBank/DDBJ databases">
        <title>Sequencing the genomes of 1000 actinobacteria strains.</title>
        <authorList>
            <person name="Klenk H.-P."/>
        </authorList>
    </citation>
    <scope>NUCLEOTIDE SEQUENCE [LARGE SCALE GENOMIC DNA]</scope>
    <source>
        <strain evidence="2 3">DSM 45671</strain>
    </source>
</reference>
<dbReference type="Proteomes" id="UP000321261">
    <property type="component" value="Unassembled WGS sequence"/>
</dbReference>
<dbReference type="EMBL" id="VIWU01000001">
    <property type="protein sequence ID" value="TWF75844.1"/>
    <property type="molecule type" value="Genomic_DNA"/>
</dbReference>
<gene>
    <name evidence="2" type="ORF">FHX44_111729</name>
</gene>
<dbReference type="RefSeq" id="WP_147254986.1">
    <property type="nucleotide sequence ID" value="NZ_VIWU01000001.1"/>
</dbReference>
<evidence type="ECO:0000313" key="3">
    <source>
        <dbReference type="Proteomes" id="UP000321261"/>
    </source>
</evidence>
<accession>A0A561SLV4</accession>
<keyword evidence="3" id="KW-1185">Reference proteome</keyword>
<name>A0A561SLV4_9PSEU</name>
<dbReference type="InterPro" id="IPR000120">
    <property type="entry name" value="Amidase"/>
</dbReference>
<evidence type="ECO:0000259" key="1">
    <source>
        <dbReference type="Pfam" id="PF01425"/>
    </source>
</evidence>
<dbReference type="Gene3D" id="3.90.1300.10">
    <property type="entry name" value="Amidase signature (AS) domain"/>
    <property type="match status" value="1"/>
</dbReference>
<dbReference type="PANTHER" id="PTHR11895:SF151">
    <property type="entry name" value="GLUTAMYL-TRNA(GLN) AMIDOTRANSFERASE SUBUNIT A"/>
    <property type="match status" value="1"/>
</dbReference>
<evidence type="ECO:0000313" key="2">
    <source>
        <dbReference type="EMBL" id="TWF75844.1"/>
    </source>
</evidence>
<dbReference type="PANTHER" id="PTHR11895">
    <property type="entry name" value="TRANSAMIDASE"/>
    <property type="match status" value="1"/>
</dbReference>
<dbReference type="GO" id="GO:0003824">
    <property type="term" value="F:catalytic activity"/>
    <property type="evidence" value="ECO:0007669"/>
    <property type="project" value="InterPro"/>
</dbReference>
<dbReference type="InterPro" id="IPR023631">
    <property type="entry name" value="Amidase_dom"/>
</dbReference>
<dbReference type="OrthoDB" id="182039at2"/>
<proteinExistence type="predicted"/>
<sequence>MNDRVEAAMARAQETAGFNAFVALADAPAPHVTGGPLDGVPIAVKDSIHVAGFPCTGGTPALRDWRPAADATVVRILRTAGAVVVGKTGMHELSAGITSNNLAYGAVRNPHDPRLIAGGSSGGSAVAVVTGVVSVALGADTAGSVRIPAALCGCVGFRPTTGRYPGDGVIPLSATRDTVGPITRTVADAALVDELITGVRTERVELAGRRLGVPRAHFYDDLDAETAAVVDDALGLLSDAGAELVETGIADLEELTGPHSLALTLREWPRELAVHLTRHRCPVTIEEVVDAMAGPVERGWLADQLWGDPVPATHHVEILERARPALVARYAECVRRDRLDALVLPTTRLPARPIGQDDEVEINGRPVGTLEAYLRNTDPTAFAGLPSISVPAGRTASGLPVGLSFDGLPGTDSVLLALAAAFERCRQQVDRSL</sequence>
<dbReference type="SUPFAM" id="SSF75304">
    <property type="entry name" value="Amidase signature (AS) enzymes"/>
    <property type="match status" value="1"/>
</dbReference>
<comment type="caution">
    <text evidence="2">The sequence shown here is derived from an EMBL/GenBank/DDBJ whole genome shotgun (WGS) entry which is preliminary data.</text>
</comment>
<dbReference type="Pfam" id="PF01425">
    <property type="entry name" value="Amidase"/>
    <property type="match status" value="1"/>
</dbReference>
<dbReference type="AlphaFoldDB" id="A0A561SLV4"/>
<protein>
    <submittedName>
        <fullName evidence="2">Mandelamide amidase</fullName>
    </submittedName>
</protein>